<protein>
    <submittedName>
        <fullName evidence="2">Uncharacterized protein</fullName>
    </submittedName>
</protein>
<dbReference type="Proteomes" id="UP000023758">
    <property type="component" value="Unassembled WGS sequence"/>
</dbReference>
<sequence>MVCMLPIVIVTSHGTPFIPLPYPLHSHSHLTHSFGYSDVPYYIILNSTPFPLLLASTLRFMPWDMGLCFVFFFLCSLLARILSFSPRTDAVETIVRKILFYTSTSIFFSSLKGGSWASGNVHHFSLAGSFPACMSC</sequence>
<gene>
    <name evidence="2" type="ORF">H103_06528</name>
</gene>
<keyword evidence="1" id="KW-1133">Transmembrane helix</keyword>
<evidence type="ECO:0000313" key="2">
    <source>
        <dbReference type="EMBL" id="EZF49996.1"/>
    </source>
</evidence>
<feature type="transmembrane region" description="Helical" evidence="1">
    <location>
        <begin position="60"/>
        <end position="79"/>
    </location>
</feature>
<name>A0A022VVB9_TRIRU</name>
<dbReference type="AlphaFoldDB" id="A0A022VVB9"/>
<reference evidence="2" key="1">
    <citation type="submission" date="2014-02" db="EMBL/GenBank/DDBJ databases">
        <title>The Genome Sequence of Trichophyton rubrum (morphotype fischeri) CBS 288.86.</title>
        <authorList>
            <consortium name="The Broad Institute Genomics Platform"/>
            <person name="Cuomo C.A."/>
            <person name="White T.C."/>
            <person name="Graser Y."/>
            <person name="Martinez-Rossi N."/>
            <person name="Heitman J."/>
            <person name="Young S.K."/>
            <person name="Zeng Q."/>
            <person name="Gargeya S."/>
            <person name="Abouelleil A."/>
            <person name="Alvarado L."/>
            <person name="Chapman S.B."/>
            <person name="Gainer-Dewar J."/>
            <person name="Goldberg J."/>
            <person name="Griggs A."/>
            <person name="Gujja S."/>
            <person name="Hansen M."/>
            <person name="Howarth C."/>
            <person name="Imamovic A."/>
            <person name="Larimer J."/>
            <person name="Martinez D."/>
            <person name="Murphy C."/>
            <person name="Pearson M.D."/>
            <person name="Persinoti G."/>
            <person name="Poon T."/>
            <person name="Priest M."/>
            <person name="Roberts A.D."/>
            <person name="Saif S."/>
            <person name="Shea T.D."/>
            <person name="Sykes S.N."/>
            <person name="Wortman J."/>
            <person name="Nusbaum C."/>
            <person name="Birren B."/>
        </authorList>
    </citation>
    <scope>NUCLEOTIDE SEQUENCE [LARGE SCALE GENOMIC DNA]</scope>
    <source>
        <strain evidence="2">CBS 288.86</strain>
    </source>
</reference>
<keyword evidence="1" id="KW-0472">Membrane</keyword>
<dbReference type="EMBL" id="KK207893">
    <property type="protein sequence ID" value="EZF49996.1"/>
    <property type="molecule type" value="Genomic_DNA"/>
</dbReference>
<dbReference type="HOGENOM" id="CLU_1876917_0_0_1"/>
<organism evidence="2">
    <name type="scientific">Trichophyton rubrum CBS 288.86</name>
    <dbReference type="NCBI Taxonomy" id="1215330"/>
    <lineage>
        <taxon>Eukaryota</taxon>
        <taxon>Fungi</taxon>
        <taxon>Dikarya</taxon>
        <taxon>Ascomycota</taxon>
        <taxon>Pezizomycotina</taxon>
        <taxon>Eurotiomycetes</taxon>
        <taxon>Eurotiomycetidae</taxon>
        <taxon>Onygenales</taxon>
        <taxon>Arthrodermataceae</taxon>
        <taxon>Trichophyton</taxon>
    </lineage>
</organism>
<proteinExistence type="predicted"/>
<evidence type="ECO:0000256" key="1">
    <source>
        <dbReference type="SAM" id="Phobius"/>
    </source>
</evidence>
<keyword evidence="1" id="KW-0812">Transmembrane</keyword>
<accession>A0A022VVB9</accession>